<dbReference type="InterPro" id="IPR002878">
    <property type="entry name" value="ChsH2_C"/>
</dbReference>
<dbReference type="PANTHER" id="PTHR34075">
    <property type="entry name" value="BLR3430 PROTEIN"/>
    <property type="match status" value="1"/>
</dbReference>
<sequence length="101" mass="11212">MKVYQCDQCEYASVSNKYRCPSCGTGNLQEQDVSSKGTVYSYTDIHIAPAEFAHLAPYTVALIQLDESKAKVTVRTDGNVQIGDVAELDYVEDGAYIYRKC</sequence>
<dbReference type="SUPFAM" id="SSF50249">
    <property type="entry name" value="Nucleic acid-binding proteins"/>
    <property type="match status" value="1"/>
</dbReference>
<gene>
    <name evidence="2" type="ORF">SporoS204_09725</name>
</gene>
<organism evidence="2 3">
    <name type="scientific">Sporosarcina ureae</name>
    <dbReference type="NCBI Taxonomy" id="1571"/>
    <lineage>
        <taxon>Bacteria</taxon>
        <taxon>Bacillati</taxon>
        <taxon>Bacillota</taxon>
        <taxon>Bacilli</taxon>
        <taxon>Bacillales</taxon>
        <taxon>Caryophanaceae</taxon>
        <taxon>Sporosarcina</taxon>
    </lineage>
</organism>
<dbReference type="PANTHER" id="PTHR34075:SF5">
    <property type="entry name" value="BLR3430 PROTEIN"/>
    <property type="match status" value="1"/>
</dbReference>
<keyword evidence="3" id="KW-1185">Reference proteome</keyword>
<accession>A0ABN4YRD5</accession>
<dbReference type="InterPro" id="IPR052513">
    <property type="entry name" value="Thioester_dehydratase-like"/>
</dbReference>
<dbReference type="Pfam" id="PF01796">
    <property type="entry name" value="OB_ChsH2_C"/>
    <property type="match status" value="1"/>
</dbReference>
<name>A0ABN4YRD5_SPOUR</name>
<proteinExistence type="predicted"/>
<evidence type="ECO:0000259" key="1">
    <source>
        <dbReference type="Pfam" id="PF01796"/>
    </source>
</evidence>
<protein>
    <submittedName>
        <fullName evidence="2">Nucleic acid-binding protein</fullName>
    </submittedName>
</protein>
<feature type="domain" description="ChsH2 C-terminal OB-fold" evidence="1">
    <location>
        <begin position="31"/>
        <end position="87"/>
    </location>
</feature>
<evidence type="ECO:0000313" key="3">
    <source>
        <dbReference type="Proteomes" id="UP000192486"/>
    </source>
</evidence>
<dbReference type="RefSeq" id="WP_029053398.1">
    <property type="nucleotide sequence ID" value="NZ_CP015108.1"/>
</dbReference>
<dbReference type="InterPro" id="IPR012340">
    <property type="entry name" value="NA-bd_OB-fold"/>
</dbReference>
<dbReference type="EMBL" id="CP015108">
    <property type="protein sequence ID" value="ARF14397.1"/>
    <property type="molecule type" value="Genomic_DNA"/>
</dbReference>
<dbReference type="Proteomes" id="UP000192486">
    <property type="component" value="Chromosome"/>
</dbReference>
<evidence type="ECO:0000313" key="2">
    <source>
        <dbReference type="EMBL" id="ARF14397.1"/>
    </source>
</evidence>
<reference evidence="2 3" key="1">
    <citation type="submission" date="2016-04" db="EMBL/GenBank/DDBJ databases">
        <title>Comparative Genomics and Epigenetics of Sporosarcina ureae.</title>
        <authorList>
            <person name="Oliver A.S."/>
            <person name="Cooper K.K."/>
        </authorList>
    </citation>
    <scope>NUCLEOTIDE SEQUENCE [LARGE SCALE GENOMIC DNA]</scope>
    <source>
        <strain evidence="2 3">S204</strain>
    </source>
</reference>